<accession>A0AAD8RSF7</accession>
<reference evidence="1" key="1">
    <citation type="submission" date="2023-07" db="EMBL/GenBank/DDBJ databases">
        <title>A chromosome-level genome assembly of Lolium multiflorum.</title>
        <authorList>
            <person name="Chen Y."/>
            <person name="Copetti D."/>
            <person name="Kolliker R."/>
            <person name="Studer B."/>
        </authorList>
    </citation>
    <scope>NUCLEOTIDE SEQUENCE</scope>
    <source>
        <strain evidence="1">02402/16</strain>
        <tissue evidence="1">Leaf</tissue>
    </source>
</reference>
<sequence>MRIQDKLSMMFKEILKKIVLNNEVSFKDVIDADQAKLELQKLVDFIKNPNNYTMLGVMIPGPMDACSLACPDWEYVARRRRGGPAAGVPFFSYAALESVELSSY</sequence>
<dbReference type="Proteomes" id="UP001231189">
    <property type="component" value="Unassembled WGS sequence"/>
</dbReference>
<comment type="caution">
    <text evidence="1">The sequence shown here is derived from an EMBL/GenBank/DDBJ whole genome shotgun (WGS) entry which is preliminary data.</text>
</comment>
<evidence type="ECO:0000313" key="2">
    <source>
        <dbReference type="Proteomes" id="UP001231189"/>
    </source>
</evidence>
<keyword evidence="2" id="KW-1185">Reference proteome</keyword>
<name>A0AAD8RSF7_LOLMU</name>
<protein>
    <submittedName>
        <fullName evidence="1">Uncharacterized protein</fullName>
    </submittedName>
</protein>
<gene>
    <name evidence="1" type="ORF">QYE76_005145</name>
</gene>
<dbReference type="EMBL" id="JAUUTY010000005">
    <property type="protein sequence ID" value="KAK1630830.1"/>
    <property type="molecule type" value="Genomic_DNA"/>
</dbReference>
<organism evidence="1 2">
    <name type="scientific">Lolium multiflorum</name>
    <name type="common">Italian ryegrass</name>
    <name type="synonym">Lolium perenne subsp. multiflorum</name>
    <dbReference type="NCBI Taxonomy" id="4521"/>
    <lineage>
        <taxon>Eukaryota</taxon>
        <taxon>Viridiplantae</taxon>
        <taxon>Streptophyta</taxon>
        <taxon>Embryophyta</taxon>
        <taxon>Tracheophyta</taxon>
        <taxon>Spermatophyta</taxon>
        <taxon>Magnoliopsida</taxon>
        <taxon>Liliopsida</taxon>
        <taxon>Poales</taxon>
        <taxon>Poaceae</taxon>
        <taxon>BOP clade</taxon>
        <taxon>Pooideae</taxon>
        <taxon>Poodae</taxon>
        <taxon>Poeae</taxon>
        <taxon>Poeae Chloroplast Group 2 (Poeae type)</taxon>
        <taxon>Loliodinae</taxon>
        <taxon>Loliinae</taxon>
        <taxon>Lolium</taxon>
    </lineage>
</organism>
<proteinExistence type="predicted"/>
<evidence type="ECO:0000313" key="1">
    <source>
        <dbReference type="EMBL" id="KAK1630830.1"/>
    </source>
</evidence>
<dbReference type="AlphaFoldDB" id="A0AAD8RSF7"/>